<feature type="region of interest" description="Disordered" evidence="1">
    <location>
        <begin position="52"/>
        <end position="286"/>
    </location>
</feature>
<feature type="compositionally biased region" description="Low complexity" evidence="1">
    <location>
        <begin position="708"/>
        <end position="738"/>
    </location>
</feature>
<feature type="region of interest" description="Disordered" evidence="1">
    <location>
        <begin position="635"/>
        <end position="994"/>
    </location>
</feature>
<proteinExistence type="predicted"/>
<name>A0A409YJZ4_9AGAR</name>
<evidence type="ECO:0008006" key="4">
    <source>
        <dbReference type="Google" id="ProtNLM"/>
    </source>
</evidence>
<feature type="compositionally biased region" description="Low complexity" evidence="1">
    <location>
        <begin position="947"/>
        <end position="966"/>
    </location>
</feature>
<accession>A0A409YJZ4</accession>
<dbReference type="Proteomes" id="UP000284842">
    <property type="component" value="Unassembled WGS sequence"/>
</dbReference>
<keyword evidence="3" id="KW-1185">Reference proteome</keyword>
<dbReference type="OrthoDB" id="5964929at2759"/>
<feature type="compositionally biased region" description="Acidic residues" evidence="1">
    <location>
        <begin position="535"/>
        <end position="545"/>
    </location>
</feature>
<feature type="compositionally biased region" description="Polar residues" evidence="1">
    <location>
        <begin position="253"/>
        <end position="285"/>
    </location>
</feature>
<feature type="compositionally biased region" description="Low complexity" evidence="1">
    <location>
        <begin position="850"/>
        <end position="865"/>
    </location>
</feature>
<feature type="region of interest" description="Disordered" evidence="1">
    <location>
        <begin position="1028"/>
        <end position="1067"/>
    </location>
</feature>
<sequence>MSTTTDILFNSPALHSLKRDQLVKLCKIHSIKANGKNVDLIQRLRTHAATLPKDSPLSIAARSEPAGPIPPQPKFTAEEDPDDAPKYLSPEEENSFHVKPRPSEQWEMLDSIVEEDESSQETLRSQRTINHQNAGEFGTGGSKGSTVSSSIKALATSLGLKRSTMKTSSSSSKPVLSEETQADDELAEGSMPYSSLPESTSPPQTDHFTLESSRLSLGSETDAPLPGHDLRPGMPAPVNARLSMGLAPPATPSRANQPTTTIRLISNPLSRGSGTFTTGGENGTPQLKPFNTDFELTFSPVPGGFPTFDFGSLRSWPPKDDNDVEMSGIYPSLNSDEPAPPASSAGNGDQDASITGAITSPAPSQPFQFGSPQSAVRKFDMASLLNEVNQNLRDTGVDEIDSGIIDRLHPDFKSKQEIAARPVKPMPGQKKTDVTNKFDKLHEQEFAKMEGIDGTLKRKAQRTAPKAPEASSSAQQLTVPDAERVVGKKRKSMIDDDSVQGKGPRRPSVAPNRGTTTRVISNGRRAKVLPGAFGPDDDDEEEDEDASRGEKRVKMDPDAVPAREPTEAELQAEKEKEATQKQINAIRARRRSSVANGPRKSGRASVGRPRQSIAKPKPSRFGFLASAKSLVSNVWNRGKTPTAPSNIPKATPTPVTKPEPPKPKAPSLLTKKASAAPAKPTAAFATGARVSSVKPSDTKKPLSQATASSSAKGSVASSSRSRSPLPSFSPSGSDSLQSNASRRTSRLGATASSRMGSIIGSVTSRTSSGGVSSIGTKATGKSRLSTAPSVGSMGTKAPTTSRTSTNGSTSRMSTSSRLFAPTASSLAKAAHRPSITSVMKSSVAEEKAPPRALTPLTNTPATPDAVSPQSGKIFSKPLLLPQRSGIPTPMKQRPTSPLSPPAIAEDGSRPKPAGGVSDTGTATSTGSRSLNGRKPRISRSKVIAKLASQRSTSGSSVASTASGKSALGPRRSGLAPRASGGVVPIGANGGRTRSSLGVKAARSSYGGAKSRASVGGANAVMLSAKKRAARQSELEKRRSRVHLAPRPDFGSPFAGDRTGSDAMDCDA</sequence>
<feature type="compositionally biased region" description="Polar residues" evidence="1">
    <location>
        <begin position="918"/>
        <end position="930"/>
    </location>
</feature>
<evidence type="ECO:0000313" key="3">
    <source>
        <dbReference type="Proteomes" id="UP000284842"/>
    </source>
</evidence>
<dbReference type="STRING" id="181874.A0A409YJZ4"/>
<dbReference type="InParanoid" id="A0A409YJZ4"/>
<feature type="compositionally biased region" description="Polar residues" evidence="1">
    <location>
        <begin position="344"/>
        <end position="374"/>
    </location>
</feature>
<gene>
    <name evidence="2" type="ORF">CVT24_012486</name>
</gene>
<feature type="compositionally biased region" description="Low complexity" evidence="1">
    <location>
        <begin position="799"/>
        <end position="817"/>
    </location>
</feature>
<reference evidence="2 3" key="1">
    <citation type="journal article" date="2018" name="Evol. Lett.">
        <title>Horizontal gene cluster transfer increased hallucinogenic mushroom diversity.</title>
        <authorList>
            <person name="Reynolds H.T."/>
            <person name="Vijayakumar V."/>
            <person name="Gluck-Thaler E."/>
            <person name="Korotkin H.B."/>
            <person name="Matheny P.B."/>
            <person name="Slot J.C."/>
        </authorList>
    </citation>
    <scope>NUCLEOTIDE SEQUENCE [LARGE SCALE GENOMIC DNA]</scope>
    <source>
        <strain evidence="2 3">2629</strain>
    </source>
</reference>
<evidence type="ECO:0000313" key="2">
    <source>
        <dbReference type="EMBL" id="PPR03361.1"/>
    </source>
</evidence>
<dbReference type="AlphaFoldDB" id="A0A409YJZ4"/>
<evidence type="ECO:0000256" key="1">
    <source>
        <dbReference type="SAM" id="MobiDB-lite"/>
    </source>
</evidence>
<feature type="compositionally biased region" description="Basic and acidic residues" evidence="1">
    <location>
        <begin position="546"/>
        <end position="557"/>
    </location>
</feature>
<feature type="compositionally biased region" description="Polar residues" evidence="1">
    <location>
        <begin position="120"/>
        <end position="133"/>
    </location>
</feature>
<feature type="compositionally biased region" description="Low complexity" evidence="1">
    <location>
        <begin position="670"/>
        <end position="688"/>
    </location>
</feature>
<protein>
    <recommendedName>
        <fullName evidence="4">SAP domain-containing protein</fullName>
    </recommendedName>
</protein>
<feature type="compositionally biased region" description="Low complexity" evidence="1">
    <location>
        <begin position="756"/>
        <end position="776"/>
    </location>
</feature>
<comment type="caution">
    <text evidence="2">The sequence shown here is derived from an EMBL/GenBank/DDBJ whole genome shotgun (WGS) entry which is preliminary data.</text>
</comment>
<dbReference type="EMBL" id="NHTK01001069">
    <property type="protein sequence ID" value="PPR03361.1"/>
    <property type="molecule type" value="Genomic_DNA"/>
</dbReference>
<feature type="region of interest" description="Disordered" evidence="1">
    <location>
        <begin position="449"/>
        <end position="623"/>
    </location>
</feature>
<feature type="region of interest" description="Disordered" evidence="1">
    <location>
        <begin position="314"/>
        <end position="374"/>
    </location>
</feature>
<organism evidence="2 3">
    <name type="scientific">Panaeolus cyanescens</name>
    <dbReference type="NCBI Taxonomy" id="181874"/>
    <lineage>
        <taxon>Eukaryota</taxon>
        <taxon>Fungi</taxon>
        <taxon>Dikarya</taxon>
        <taxon>Basidiomycota</taxon>
        <taxon>Agaricomycotina</taxon>
        <taxon>Agaricomycetes</taxon>
        <taxon>Agaricomycetidae</taxon>
        <taxon>Agaricales</taxon>
        <taxon>Agaricineae</taxon>
        <taxon>Galeropsidaceae</taxon>
        <taxon>Panaeolus</taxon>
    </lineage>
</organism>
<feature type="compositionally biased region" description="Polar residues" evidence="1">
    <location>
        <begin position="192"/>
        <end position="219"/>
    </location>
</feature>